<sequence>MVLVDPSTGEHQIDWEWSSLANGLAPAHFSLPGDETTYDLSGQAEPLMEIFRILRAHGVPLGQRLDARSNAAASQQLQAVVRRAVASPTAE</sequence>
<dbReference type="EMBL" id="LQOY01000069">
    <property type="protein sequence ID" value="ORV89378.1"/>
    <property type="molecule type" value="Genomic_DNA"/>
</dbReference>
<evidence type="ECO:0000313" key="1">
    <source>
        <dbReference type="EMBL" id="OBR99243.1"/>
    </source>
</evidence>
<evidence type="ECO:0000313" key="2">
    <source>
        <dbReference type="EMBL" id="ORV89378.1"/>
    </source>
</evidence>
<accession>A0A1A6BAH5</accession>
<name>A0A1A6BAH5_MYCGO</name>
<reference evidence="2 4" key="1">
    <citation type="submission" date="2016-01" db="EMBL/GenBank/DDBJ databases">
        <title>The new phylogeny of the genus Mycobacterium.</title>
        <authorList>
            <person name="Tarcisio F."/>
            <person name="Conor M."/>
            <person name="Antonella G."/>
            <person name="Elisabetta G."/>
            <person name="Giulia F.S."/>
            <person name="Sara T."/>
            <person name="Anna F."/>
            <person name="Clotilde B."/>
            <person name="Roberto B."/>
            <person name="Veronica D.S."/>
            <person name="Fabio R."/>
            <person name="Monica P."/>
            <person name="Olivier J."/>
            <person name="Enrico T."/>
            <person name="Nicola S."/>
        </authorList>
    </citation>
    <scope>NUCLEOTIDE SEQUENCE [LARGE SCALE GENOMIC DNA]</scope>
    <source>
        <strain evidence="2 4">DSM 44160</strain>
    </source>
</reference>
<protein>
    <submittedName>
        <fullName evidence="1">Uncharacterized protein</fullName>
    </submittedName>
</protein>
<dbReference type="OrthoDB" id="5065240at2"/>
<dbReference type="RefSeq" id="WP_065136395.1">
    <property type="nucleotide sequence ID" value="NZ_JACKSU010000138.1"/>
</dbReference>
<keyword evidence="4" id="KW-1185">Reference proteome</keyword>
<proteinExistence type="predicted"/>
<dbReference type="EMBL" id="MAEM01000462">
    <property type="protein sequence ID" value="OBR99243.1"/>
    <property type="molecule type" value="Genomic_DNA"/>
</dbReference>
<evidence type="ECO:0000313" key="4">
    <source>
        <dbReference type="Proteomes" id="UP000193928"/>
    </source>
</evidence>
<comment type="caution">
    <text evidence="1">The sequence shown here is derived from an EMBL/GenBank/DDBJ whole genome shotgun (WGS) entry which is preliminary data.</text>
</comment>
<evidence type="ECO:0000313" key="3">
    <source>
        <dbReference type="Proteomes" id="UP000093757"/>
    </source>
</evidence>
<organism evidence="1 3">
    <name type="scientific">Mycobacterium gordonae</name>
    <dbReference type="NCBI Taxonomy" id="1778"/>
    <lineage>
        <taxon>Bacteria</taxon>
        <taxon>Bacillati</taxon>
        <taxon>Actinomycetota</taxon>
        <taxon>Actinomycetes</taxon>
        <taxon>Mycobacteriales</taxon>
        <taxon>Mycobacteriaceae</taxon>
        <taxon>Mycobacterium</taxon>
    </lineage>
</organism>
<dbReference type="Proteomes" id="UP000093757">
    <property type="component" value="Unassembled WGS sequence"/>
</dbReference>
<dbReference type="AlphaFoldDB" id="A0A1A6BAH5"/>
<dbReference type="Proteomes" id="UP000193928">
    <property type="component" value="Unassembled WGS sequence"/>
</dbReference>
<gene>
    <name evidence="1" type="ORF">A9W98_31475</name>
    <name evidence="2" type="ORF">AWC08_21665</name>
</gene>
<reference evidence="1 3" key="2">
    <citation type="submission" date="2016-06" db="EMBL/GenBank/DDBJ databases">
        <authorList>
            <person name="Kjaerup R.B."/>
            <person name="Dalgaard T.S."/>
            <person name="Juul-Madsen H.R."/>
        </authorList>
    </citation>
    <scope>NUCLEOTIDE SEQUENCE [LARGE SCALE GENOMIC DNA]</scope>
    <source>
        <strain evidence="1 3">1245752.6</strain>
    </source>
</reference>